<dbReference type="InterPro" id="IPR003753">
    <property type="entry name" value="Exonuc_VII_L"/>
</dbReference>
<dbReference type="NCBIfam" id="TIGR00237">
    <property type="entry name" value="xseA"/>
    <property type="match status" value="1"/>
</dbReference>
<keyword evidence="10" id="KW-1185">Reference proteome</keyword>
<dbReference type="InterPro" id="IPR025824">
    <property type="entry name" value="OB-fold_nuc-bd_dom"/>
</dbReference>
<keyword evidence="2 5" id="KW-0540">Nuclease</keyword>
<dbReference type="GO" id="GO:0008855">
    <property type="term" value="F:exodeoxyribonuclease VII activity"/>
    <property type="evidence" value="ECO:0007669"/>
    <property type="project" value="UniProtKB-UniRule"/>
</dbReference>
<dbReference type="GO" id="GO:0009318">
    <property type="term" value="C:exodeoxyribonuclease VII complex"/>
    <property type="evidence" value="ECO:0007669"/>
    <property type="project" value="UniProtKB-UniRule"/>
</dbReference>
<dbReference type="GO" id="GO:0006308">
    <property type="term" value="P:DNA catabolic process"/>
    <property type="evidence" value="ECO:0007669"/>
    <property type="project" value="UniProtKB-UniRule"/>
</dbReference>
<dbReference type="KEGG" id="dmp:FAK_24550"/>
<evidence type="ECO:0000256" key="4">
    <source>
        <dbReference type="ARBA" id="ARBA00022839"/>
    </source>
</evidence>
<comment type="similarity">
    <text evidence="5 6">Belongs to the XseA family.</text>
</comment>
<evidence type="ECO:0000256" key="5">
    <source>
        <dbReference type="HAMAP-Rule" id="MF_00378"/>
    </source>
</evidence>
<dbReference type="PANTHER" id="PTHR30008:SF0">
    <property type="entry name" value="EXODEOXYRIBONUCLEASE 7 LARGE SUBUNIT"/>
    <property type="match status" value="1"/>
</dbReference>
<name>A0AAU9EJL0_9BACT</name>
<feature type="domain" description="Exonuclease VII large subunit C-terminal" evidence="7">
    <location>
        <begin position="129"/>
        <end position="441"/>
    </location>
</feature>
<dbReference type="AlphaFoldDB" id="A0AAU9EJL0"/>
<keyword evidence="1 5" id="KW-0963">Cytoplasm</keyword>
<organism evidence="9 10">
    <name type="scientific">Desulfoferula mesophila</name>
    <dbReference type="NCBI Taxonomy" id="3058419"/>
    <lineage>
        <taxon>Bacteria</taxon>
        <taxon>Pseudomonadati</taxon>
        <taxon>Thermodesulfobacteriota</taxon>
        <taxon>Desulfarculia</taxon>
        <taxon>Desulfarculales</taxon>
        <taxon>Desulfarculaceae</taxon>
        <taxon>Desulfoferula</taxon>
    </lineage>
</organism>
<dbReference type="GO" id="GO:0003676">
    <property type="term" value="F:nucleic acid binding"/>
    <property type="evidence" value="ECO:0007669"/>
    <property type="project" value="InterPro"/>
</dbReference>
<evidence type="ECO:0000259" key="8">
    <source>
        <dbReference type="Pfam" id="PF13742"/>
    </source>
</evidence>
<dbReference type="HAMAP" id="MF_00378">
    <property type="entry name" value="Exonuc_7_L"/>
    <property type="match status" value="1"/>
</dbReference>
<comment type="catalytic activity">
    <reaction evidence="5 6">
        <text>Exonucleolytic cleavage in either 5'- to 3'- or 3'- to 5'-direction to yield nucleoside 5'-phosphates.</text>
        <dbReference type="EC" id="3.1.11.6"/>
    </reaction>
</comment>
<evidence type="ECO:0000256" key="6">
    <source>
        <dbReference type="RuleBase" id="RU004355"/>
    </source>
</evidence>
<keyword evidence="4 5" id="KW-0269">Exonuclease</keyword>
<dbReference type="InterPro" id="IPR020579">
    <property type="entry name" value="Exonuc_VII_lsu_C"/>
</dbReference>
<reference evidence="10" key="1">
    <citation type="journal article" date="2023" name="Arch. Microbiol.">
        <title>Desulfoferula mesophilus gen. nov. sp. nov., a mesophilic sulfate-reducing bacterium isolated from a brackish lake sediment.</title>
        <authorList>
            <person name="Watanabe T."/>
            <person name="Yabe T."/>
            <person name="Tsuji J.M."/>
            <person name="Fukui M."/>
        </authorList>
    </citation>
    <scope>NUCLEOTIDE SEQUENCE [LARGE SCALE GENOMIC DNA]</scope>
    <source>
        <strain evidence="10">12FAK</strain>
    </source>
</reference>
<comment type="function">
    <text evidence="5">Bidirectionally degrades single-stranded DNA into large acid-insoluble oligonucleotides, which are then degraded further into small acid-soluble oligonucleotides.</text>
</comment>
<evidence type="ECO:0000256" key="1">
    <source>
        <dbReference type="ARBA" id="ARBA00022490"/>
    </source>
</evidence>
<dbReference type="Pfam" id="PF02601">
    <property type="entry name" value="Exonuc_VII_L"/>
    <property type="match status" value="1"/>
</dbReference>
<dbReference type="Proteomes" id="UP001366166">
    <property type="component" value="Chromosome"/>
</dbReference>
<dbReference type="CDD" id="cd04489">
    <property type="entry name" value="ExoVII_LU_OBF"/>
    <property type="match status" value="1"/>
</dbReference>
<dbReference type="EC" id="3.1.11.6" evidence="5"/>
<gene>
    <name evidence="5 9" type="primary">xseA</name>
    <name evidence="9" type="ORF">FAK_24550</name>
</gene>
<feature type="domain" description="OB-fold nucleic acid binding" evidence="8">
    <location>
        <begin position="13"/>
        <end position="105"/>
    </location>
</feature>
<evidence type="ECO:0000313" key="10">
    <source>
        <dbReference type="Proteomes" id="UP001366166"/>
    </source>
</evidence>
<evidence type="ECO:0000259" key="7">
    <source>
        <dbReference type="Pfam" id="PF02601"/>
    </source>
</evidence>
<dbReference type="Pfam" id="PF13742">
    <property type="entry name" value="tRNA_anti_2"/>
    <property type="match status" value="1"/>
</dbReference>
<keyword evidence="3 5" id="KW-0378">Hydrolase</keyword>
<dbReference type="PANTHER" id="PTHR30008">
    <property type="entry name" value="EXODEOXYRIBONUCLEASE 7 LARGE SUBUNIT"/>
    <property type="match status" value="1"/>
</dbReference>
<sequence>MEPLELFTRREILTVSELVGRLKRLTEQTFDFVWVEGEISGLRTPPSGHMYFALKDRDATLRAVLFKHQASLLRFALEEGLQVLCQGRVSVYQARGEVQLVVDAVEPRGAGALALAFEQLRKRLEAEGLFDPERKQELPELPARVAVVTSPTGAAIRDFLNVLHRRDQKVAVAIYPVRVQGDSAAPQMVEALADLAAWGWPQVIVLTRGGGSPEDLWAFNDEALARAIAACPIPVVSAVGHEIDVSISDLVADLRAPTPSAAAELLVANRDELTRRLRALSGRLARGGARLVRERQGRVRSLARALGDPRRRLSDKRLRVDDLLSRAGHALSGGLHRRARQVGRLRERALSARPERRLALAAGRQRELARRLASAGALGINQRRARVRTLEARLRALGPLAVLGRGFALVSDNEGRLLRRAQDSARGKKIRVRLAQGALRAKVEEIED</sequence>
<evidence type="ECO:0000313" key="9">
    <source>
        <dbReference type="EMBL" id="BEQ15389.1"/>
    </source>
</evidence>
<dbReference type="EMBL" id="AP028679">
    <property type="protein sequence ID" value="BEQ15389.1"/>
    <property type="molecule type" value="Genomic_DNA"/>
</dbReference>
<dbReference type="RefSeq" id="WP_338599724.1">
    <property type="nucleotide sequence ID" value="NZ_AP028679.1"/>
</dbReference>
<dbReference type="GO" id="GO:0005737">
    <property type="term" value="C:cytoplasm"/>
    <property type="evidence" value="ECO:0007669"/>
    <property type="project" value="UniProtKB-SubCell"/>
</dbReference>
<evidence type="ECO:0000256" key="3">
    <source>
        <dbReference type="ARBA" id="ARBA00022801"/>
    </source>
</evidence>
<proteinExistence type="inferred from homology"/>
<comment type="subcellular location">
    <subcellularLocation>
        <location evidence="5 6">Cytoplasm</location>
    </subcellularLocation>
</comment>
<comment type="subunit">
    <text evidence="5">Heterooligomer composed of large and small subunits.</text>
</comment>
<accession>A0AAU9EJL0</accession>
<protein>
    <recommendedName>
        <fullName evidence="5">Exodeoxyribonuclease 7 large subunit</fullName>
        <ecNumber evidence="5">3.1.11.6</ecNumber>
    </recommendedName>
    <alternativeName>
        <fullName evidence="5">Exodeoxyribonuclease VII large subunit</fullName>
        <shortName evidence="5">Exonuclease VII large subunit</shortName>
    </alternativeName>
</protein>
<evidence type="ECO:0000256" key="2">
    <source>
        <dbReference type="ARBA" id="ARBA00022722"/>
    </source>
</evidence>